<keyword evidence="4" id="KW-1185">Reference proteome</keyword>
<feature type="coiled-coil region" evidence="1">
    <location>
        <begin position="286"/>
        <end position="341"/>
    </location>
</feature>
<comment type="caution">
    <text evidence="3">The sequence shown here is derived from an EMBL/GenBank/DDBJ whole genome shotgun (WGS) entry which is preliminary data.</text>
</comment>
<organism evidence="3 4">
    <name type="scientific">Paramuricea clavata</name>
    <name type="common">Red gorgonian</name>
    <name type="synonym">Violescent sea-whip</name>
    <dbReference type="NCBI Taxonomy" id="317549"/>
    <lineage>
        <taxon>Eukaryota</taxon>
        <taxon>Metazoa</taxon>
        <taxon>Cnidaria</taxon>
        <taxon>Anthozoa</taxon>
        <taxon>Octocorallia</taxon>
        <taxon>Malacalcyonacea</taxon>
        <taxon>Plexauridae</taxon>
        <taxon>Paramuricea</taxon>
    </lineage>
</organism>
<dbReference type="OrthoDB" id="10040691at2759"/>
<accession>A0A7D9L3J7</accession>
<evidence type="ECO:0000313" key="4">
    <source>
        <dbReference type="Proteomes" id="UP001152795"/>
    </source>
</evidence>
<dbReference type="InterPro" id="IPR028184">
    <property type="entry name" value="VGLL4"/>
</dbReference>
<evidence type="ECO:0000256" key="1">
    <source>
        <dbReference type="SAM" id="Coils"/>
    </source>
</evidence>
<name>A0A7D9L3J7_PARCT</name>
<evidence type="ECO:0000313" key="3">
    <source>
        <dbReference type="EMBL" id="CAB4022290.1"/>
    </source>
</evidence>
<feature type="compositionally biased region" description="Basic and acidic residues" evidence="2">
    <location>
        <begin position="368"/>
        <end position="377"/>
    </location>
</feature>
<dbReference type="Gene3D" id="1.10.287.1490">
    <property type="match status" value="1"/>
</dbReference>
<dbReference type="PANTHER" id="PTHR17604:SF7">
    <property type="entry name" value="TONDU-DOMAIN-CONTAINING GROWTH INHIBITOR, ISOFORM A"/>
    <property type="match status" value="1"/>
</dbReference>
<dbReference type="GO" id="GO:0045892">
    <property type="term" value="P:negative regulation of DNA-templated transcription"/>
    <property type="evidence" value="ECO:0007669"/>
    <property type="project" value="TreeGrafter"/>
</dbReference>
<dbReference type="SMART" id="SM00711">
    <property type="entry name" value="TDU"/>
    <property type="match status" value="2"/>
</dbReference>
<gene>
    <name evidence="3" type="ORF">PACLA_8A047678</name>
</gene>
<dbReference type="Proteomes" id="UP001152795">
    <property type="component" value="Unassembled WGS sequence"/>
</dbReference>
<evidence type="ECO:0000256" key="2">
    <source>
        <dbReference type="SAM" id="MobiDB-lite"/>
    </source>
</evidence>
<dbReference type="GO" id="GO:0001223">
    <property type="term" value="F:transcription coactivator binding"/>
    <property type="evidence" value="ECO:0007669"/>
    <property type="project" value="TreeGrafter"/>
</dbReference>
<dbReference type="AlphaFoldDB" id="A0A7D9L3J7"/>
<dbReference type="InterPro" id="IPR006627">
    <property type="entry name" value="TDU_repeat"/>
</dbReference>
<protein>
    <submittedName>
        <fullName evidence="3">Transcription cofactor vestigial 4 isoform X2</fullName>
    </submittedName>
</protein>
<dbReference type="Pfam" id="PF15245">
    <property type="entry name" value="VGLL4"/>
    <property type="match status" value="1"/>
</dbReference>
<feature type="compositionally biased region" description="Polar residues" evidence="2">
    <location>
        <begin position="354"/>
        <end position="367"/>
    </location>
</feature>
<proteinExistence type="predicted"/>
<dbReference type="PANTHER" id="PTHR17604">
    <property type="entry name" value="TRANSCRIPTION COFACTOR VESTIGIAL-LIKE PROTEIN 4"/>
    <property type="match status" value="1"/>
</dbReference>
<sequence>MEGMEVETSLDVLSRAASLVETETETEIIKARPVDCFETKMESTFIPKPNTLLSKAMEFKEQEQSMEVEEGTINIKDQVVYRRRKMKCSATQTLTDEQPAFPPRPMSGPPPLLCVSPRSSMYEEIRPQQRTSVITSAHLQRRPHTIVGVPVGYNVLDLQISHRKDVKSLPISSGNADPVVDEHFRRSLGAEYADFTPPSGSVEDHFALSLGDECEDTKIPDEDDHIEIGKENDDICIHNKEDSALETYIKSLDCQVRLLVKEFTTNKTTVDKTLQDHSKVLNQLQNRETNSELDSLRKENLQLKKLNDEFSKRINNLSCILADLQDKAKSAEDEKASLITAIKLLYKENERNQEQSNVNQADQINSEEQQRQQHDPTWHQVNPNIQINNRFAGLSVEEHTEEVSMSCKSSNPNVNRNPSEGELESFS</sequence>
<feature type="compositionally biased region" description="Polar residues" evidence="2">
    <location>
        <begin position="406"/>
        <end position="418"/>
    </location>
</feature>
<feature type="region of interest" description="Disordered" evidence="2">
    <location>
        <begin position="402"/>
        <end position="427"/>
    </location>
</feature>
<feature type="region of interest" description="Disordered" evidence="2">
    <location>
        <begin position="352"/>
        <end position="382"/>
    </location>
</feature>
<dbReference type="EMBL" id="CACRXK020011904">
    <property type="protein sequence ID" value="CAB4022290.1"/>
    <property type="molecule type" value="Genomic_DNA"/>
</dbReference>
<reference evidence="3" key="1">
    <citation type="submission" date="2020-04" db="EMBL/GenBank/DDBJ databases">
        <authorList>
            <person name="Alioto T."/>
            <person name="Alioto T."/>
            <person name="Gomez Garrido J."/>
        </authorList>
    </citation>
    <scope>NUCLEOTIDE SEQUENCE</scope>
    <source>
        <strain evidence="3">A484AB</strain>
    </source>
</reference>
<keyword evidence="1" id="KW-0175">Coiled coil</keyword>